<accession>A0ABD0P325</accession>
<keyword evidence="3" id="KW-1185">Reference proteome</keyword>
<evidence type="ECO:0000313" key="3">
    <source>
        <dbReference type="Proteomes" id="UP001529510"/>
    </source>
</evidence>
<organism evidence="2 3">
    <name type="scientific">Cirrhinus mrigala</name>
    <name type="common">Mrigala</name>
    <dbReference type="NCBI Taxonomy" id="683832"/>
    <lineage>
        <taxon>Eukaryota</taxon>
        <taxon>Metazoa</taxon>
        <taxon>Chordata</taxon>
        <taxon>Craniata</taxon>
        <taxon>Vertebrata</taxon>
        <taxon>Euteleostomi</taxon>
        <taxon>Actinopterygii</taxon>
        <taxon>Neopterygii</taxon>
        <taxon>Teleostei</taxon>
        <taxon>Ostariophysi</taxon>
        <taxon>Cypriniformes</taxon>
        <taxon>Cyprinidae</taxon>
        <taxon>Labeoninae</taxon>
        <taxon>Labeonini</taxon>
        <taxon>Cirrhinus</taxon>
    </lineage>
</organism>
<protein>
    <recommendedName>
        <fullName evidence="1">Lon N-terminal domain-containing protein</fullName>
    </recommendedName>
</protein>
<dbReference type="PANTHER" id="PTHR10046">
    <property type="entry name" value="ATP DEPENDENT LON PROTEASE FAMILY MEMBER"/>
    <property type="match status" value="1"/>
</dbReference>
<gene>
    <name evidence="2" type="ORF">M9458_036202</name>
</gene>
<dbReference type="EMBL" id="JAMKFB020000018">
    <property type="protein sequence ID" value="KAL0167980.1"/>
    <property type="molecule type" value="Genomic_DNA"/>
</dbReference>
<evidence type="ECO:0000259" key="1">
    <source>
        <dbReference type="Pfam" id="PF02190"/>
    </source>
</evidence>
<feature type="domain" description="Lon N-terminal" evidence="1">
    <location>
        <begin position="10"/>
        <end position="64"/>
    </location>
</feature>
<dbReference type="InterPro" id="IPR003111">
    <property type="entry name" value="Lon_prtase_N"/>
</dbReference>
<proteinExistence type="predicted"/>
<dbReference type="Pfam" id="PF02190">
    <property type="entry name" value="LON_substr_bdg"/>
    <property type="match status" value="1"/>
</dbReference>
<reference evidence="2 3" key="1">
    <citation type="submission" date="2024-05" db="EMBL/GenBank/DDBJ databases">
        <title>Genome sequencing and assembly of Indian major carp, Cirrhinus mrigala (Hamilton, 1822).</title>
        <authorList>
            <person name="Mohindra V."/>
            <person name="Chowdhury L.M."/>
            <person name="Lal K."/>
            <person name="Jena J.K."/>
        </authorList>
    </citation>
    <scope>NUCLEOTIDE SEQUENCE [LARGE SCALE GENOMIC DNA]</scope>
    <source>
        <strain evidence="2">CM1030</strain>
        <tissue evidence="2">Blood</tissue>
    </source>
</reference>
<dbReference type="Gene3D" id="1.20.58.1480">
    <property type="match status" value="1"/>
</dbReference>
<dbReference type="AlphaFoldDB" id="A0ABD0P325"/>
<comment type="caution">
    <text evidence="2">The sequence shown here is derived from an EMBL/GenBank/DDBJ whole genome shotgun (WGS) entry which is preliminary data.</text>
</comment>
<evidence type="ECO:0000313" key="2">
    <source>
        <dbReference type="EMBL" id="KAL0167980.1"/>
    </source>
</evidence>
<name>A0ABD0P325_CIRMR</name>
<sequence length="152" mass="17253">MVGMLDMSVPVVAKLRRLLDSLPRETLPDVLASMIRTSNKEKLQVLDAVDLEERFKKALPLLTRQIEGLKLLQKTRKLRPDDDKRVLAIRKGGVFPGRQFSLDEEAEDEDGDDMAMLEKKVKAAAMPEAALRVCLKELKRYVLVIFRGNHIS</sequence>
<dbReference type="Proteomes" id="UP001529510">
    <property type="component" value="Unassembled WGS sequence"/>
</dbReference>
<dbReference type="InterPro" id="IPR027065">
    <property type="entry name" value="Lon_Prtase"/>
</dbReference>